<proteinExistence type="predicted"/>
<evidence type="ECO:0000313" key="3">
    <source>
        <dbReference type="EMBL" id="CAK0880954.1"/>
    </source>
</evidence>
<protein>
    <submittedName>
        <fullName evidence="3">Uncharacterized protein</fullName>
    </submittedName>
</protein>
<keyword evidence="2" id="KW-0732">Signal</keyword>
<comment type="caution">
    <text evidence="3">The sequence shown here is derived from an EMBL/GenBank/DDBJ whole genome shotgun (WGS) entry which is preliminary data.</text>
</comment>
<reference evidence="3" key="1">
    <citation type="submission" date="2023-10" db="EMBL/GenBank/DDBJ databases">
        <authorList>
            <person name="Chen Y."/>
            <person name="Shah S."/>
            <person name="Dougan E. K."/>
            <person name="Thang M."/>
            <person name="Chan C."/>
        </authorList>
    </citation>
    <scope>NUCLEOTIDE SEQUENCE [LARGE SCALE GENOMIC DNA]</scope>
</reference>
<evidence type="ECO:0000256" key="2">
    <source>
        <dbReference type="SAM" id="SignalP"/>
    </source>
</evidence>
<evidence type="ECO:0000313" key="4">
    <source>
        <dbReference type="Proteomes" id="UP001189429"/>
    </source>
</evidence>
<organism evidence="3 4">
    <name type="scientific">Prorocentrum cordatum</name>
    <dbReference type="NCBI Taxonomy" id="2364126"/>
    <lineage>
        <taxon>Eukaryota</taxon>
        <taxon>Sar</taxon>
        <taxon>Alveolata</taxon>
        <taxon>Dinophyceae</taxon>
        <taxon>Prorocentrales</taxon>
        <taxon>Prorocentraceae</taxon>
        <taxon>Prorocentrum</taxon>
    </lineage>
</organism>
<dbReference type="EMBL" id="CAUYUJ010018136">
    <property type="protein sequence ID" value="CAK0880954.1"/>
    <property type="molecule type" value="Genomic_DNA"/>
</dbReference>
<feature type="signal peptide" evidence="2">
    <location>
        <begin position="1"/>
        <end position="20"/>
    </location>
</feature>
<feature type="region of interest" description="Disordered" evidence="1">
    <location>
        <begin position="85"/>
        <end position="105"/>
    </location>
</feature>
<name>A0ABN9W877_9DINO</name>
<gene>
    <name evidence="3" type="ORF">PCOR1329_LOCUS63947</name>
</gene>
<accession>A0ABN9W877</accession>
<keyword evidence="4" id="KW-1185">Reference proteome</keyword>
<sequence length="105" mass="11258">RCSGLMHKGCYLLLLIGVAADQVLVMQRFSLLQQVALMHQQDHQWDLFGDSVEVARPAAGWTRRPVADPGTTDPGAGMLFQGPRCPALRPPQGPAGPLETGGGRL</sequence>
<feature type="non-terminal residue" evidence="3">
    <location>
        <position position="1"/>
    </location>
</feature>
<feature type="chain" id="PRO_5045471718" evidence="2">
    <location>
        <begin position="21"/>
        <end position="105"/>
    </location>
</feature>
<dbReference type="Proteomes" id="UP001189429">
    <property type="component" value="Unassembled WGS sequence"/>
</dbReference>
<evidence type="ECO:0000256" key="1">
    <source>
        <dbReference type="SAM" id="MobiDB-lite"/>
    </source>
</evidence>